<gene>
    <name evidence="6" type="ORF">HPS54_05850</name>
</gene>
<dbReference type="Gene3D" id="2.40.170.20">
    <property type="entry name" value="TonB-dependent receptor, beta-barrel domain"/>
    <property type="match status" value="1"/>
</dbReference>
<keyword evidence="6" id="KW-0675">Receptor</keyword>
<dbReference type="InterPro" id="IPR036942">
    <property type="entry name" value="Beta-barrel_TonB_sf"/>
</dbReference>
<feature type="chain" id="PRO_5045893270" evidence="4">
    <location>
        <begin position="24"/>
        <end position="693"/>
    </location>
</feature>
<evidence type="ECO:0000256" key="3">
    <source>
        <dbReference type="ARBA" id="ARBA00023237"/>
    </source>
</evidence>
<dbReference type="InterPro" id="IPR041700">
    <property type="entry name" value="OMP_b-brl_3"/>
</dbReference>
<dbReference type="RefSeq" id="WP_172344525.1">
    <property type="nucleotide sequence ID" value="NZ_CASYYZ010000056.1"/>
</dbReference>
<proteinExistence type="predicted"/>
<dbReference type="Gene3D" id="2.170.130.10">
    <property type="entry name" value="TonB-dependent receptor, plug domain"/>
    <property type="match status" value="1"/>
</dbReference>
<reference evidence="6 7" key="1">
    <citation type="submission" date="2020-05" db="EMBL/GenBank/DDBJ databases">
        <title>Distinct polysaccharide utilization as determinants for interspecies competition between intestinal Prevotella spp.</title>
        <authorList>
            <person name="Galvez E.J.C."/>
            <person name="Iljazovic A."/>
            <person name="Strowig T."/>
        </authorList>
    </citation>
    <scope>NUCLEOTIDE SEQUENCE [LARGE SCALE GENOMIC DNA]</scope>
    <source>
        <strain evidence="6 7">PCHR</strain>
    </source>
</reference>
<dbReference type="Pfam" id="PF14905">
    <property type="entry name" value="OMP_b-brl_3"/>
    <property type="match status" value="1"/>
</dbReference>
<keyword evidence="7" id="KW-1185">Reference proteome</keyword>
<evidence type="ECO:0000259" key="5">
    <source>
        <dbReference type="Pfam" id="PF14905"/>
    </source>
</evidence>
<protein>
    <submittedName>
        <fullName evidence="6">TonB-dependent receptor</fullName>
    </submittedName>
</protein>
<evidence type="ECO:0000256" key="4">
    <source>
        <dbReference type="SAM" id="SignalP"/>
    </source>
</evidence>
<keyword evidence="3" id="KW-0998">Cell outer membrane</keyword>
<keyword evidence="2" id="KW-0472">Membrane</keyword>
<sequence>MKKRTIMLLVAAFPITVTLTAQDVQPADSAARQLPEVVITSEMPVTRPEGSTLVSTIAGSVLRDAGNALDVLAQLPMITVNDKSVEITGRSNVKIFIDGRPLHDEDELRQLRSEDMKRVELLMAPGALYESNVGAVLKIVTKKRFIKGLSATAEAEAERKRRWNGVEHVATGYHSGAEEVFLSLSFNHSANLIKGSTVNSFLHENKPVRIGSTQNNGHTTNVCTAKAGFNHSGKTLSFGAYYRITPEHGNQANDGTEWMDGENDEDRHINRRTSAVNHLVSAYFDNTFGGKYHLHFDGNFRRSSSSSYVCTAYPHSVTAAVGSSENRRNTLWAGRLYVDFALFKGSFTAGAQSSYTHSALDYEMLNAEIAQYIPSYTSDARQTAAALFAQWSRTAGRLSLSVGARYEFTDYIFCKNGVRDNGISRRDNVVTPDISLGYRINNRSQISLGYKTSTVKPPYSQLTGSLNYVGRHEVEGGNTGLRDERMHHIFLSGTFYDFMLQADFIRSTDTYAFVKQLHPQRNLMLMLHPVNTDVSAFSLYLMWGKTVKHWKPGVTLGMYRQWLDMAGTRYGKPILSYYADNAVSLPHNFLITAGVSGQTRGDMHTNRFGSTAFTMNVAVSKQFMKKSLIVKLSATDVFNTACHDWTMNTFGVFVDKKQTYDRRGILLSVSYSFRPHKSKYKGEAAAEDEMKRL</sequence>
<accession>A0ABX2B2K1</accession>
<evidence type="ECO:0000313" key="7">
    <source>
        <dbReference type="Proteomes" id="UP000820977"/>
    </source>
</evidence>
<evidence type="ECO:0000313" key="6">
    <source>
        <dbReference type="EMBL" id="NPE25043.1"/>
    </source>
</evidence>
<comment type="caution">
    <text evidence="6">The sequence shown here is derived from an EMBL/GenBank/DDBJ whole genome shotgun (WGS) entry which is preliminary data.</text>
</comment>
<evidence type="ECO:0000256" key="2">
    <source>
        <dbReference type="ARBA" id="ARBA00023136"/>
    </source>
</evidence>
<name>A0ABX2B2K1_9BACT</name>
<dbReference type="SUPFAM" id="SSF56935">
    <property type="entry name" value="Porins"/>
    <property type="match status" value="1"/>
</dbReference>
<comment type="subcellular location">
    <subcellularLocation>
        <location evidence="1">Cell outer membrane</location>
    </subcellularLocation>
</comment>
<dbReference type="InterPro" id="IPR037066">
    <property type="entry name" value="Plug_dom_sf"/>
</dbReference>
<keyword evidence="4" id="KW-0732">Signal</keyword>
<feature type="domain" description="Outer membrane protein beta-barrel" evidence="5">
    <location>
        <begin position="313"/>
        <end position="671"/>
    </location>
</feature>
<evidence type="ECO:0000256" key="1">
    <source>
        <dbReference type="ARBA" id="ARBA00004442"/>
    </source>
</evidence>
<dbReference type="EMBL" id="JABKKJ010000006">
    <property type="protein sequence ID" value="NPE25043.1"/>
    <property type="molecule type" value="Genomic_DNA"/>
</dbReference>
<dbReference type="Proteomes" id="UP000820977">
    <property type="component" value="Unassembled WGS sequence"/>
</dbReference>
<feature type="signal peptide" evidence="4">
    <location>
        <begin position="1"/>
        <end position="23"/>
    </location>
</feature>
<organism evidence="6 7">
    <name type="scientific">Xylanibacter caecicola</name>
    <dbReference type="NCBI Taxonomy" id="2736294"/>
    <lineage>
        <taxon>Bacteria</taxon>
        <taxon>Pseudomonadati</taxon>
        <taxon>Bacteroidota</taxon>
        <taxon>Bacteroidia</taxon>
        <taxon>Bacteroidales</taxon>
        <taxon>Prevotellaceae</taxon>
        <taxon>Xylanibacter</taxon>
    </lineage>
</organism>